<feature type="transmembrane region" description="Helical" evidence="1">
    <location>
        <begin position="136"/>
        <end position="157"/>
    </location>
</feature>
<feature type="transmembrane region" description="Helical" evidence="1">
    <location>
        <begin position="86"/>
        <end position="108"/>
    </location>
</feature>
<evidence type="ECO:0000259" key="2">
    <source>
        <dbReference type="Pfam" id="PF02517"/>
    </source>
</evidence>
<evidence type="ECO:0000256" key="1">
    <source>
        <dbReference type="SAM" id="Phobius"/>
    </source>
</evidence>
<keyword evidence="1" id="KW-0472">Membrane</keyword>
<dbReference type="InterPro" id="IPR052710">
    <property type="entry name" value="CAAX_protease"/>
</dbReference>
<evidence type="ECO:0000313" key="3">
    <source>
        <dbReference type="EMBL" id="MPM67700.1"/>
    </source>
</evidence>
<dbReference type="AlphaFoldDB" id="A0A645BQJ8"/>
<keyword evidence="1" id="KW-1133">Transmembrane helix</keyword>
<protein>
    <recommendedName>
        <fullName evidence="2">CAAX prenyl protease 2/Lysostaphin resistance protein A-like domain-containing protein</fullName>
    </recommendedName>
</protein>
<proteinExistence type="predicted"/>
<feature type="transmembrane region" description="Helical" evidence="1">
    <location>
        <begin position="207"/>
        <end position="225"/>
    </location>
</feature>
<dbReference type="PANTHER" id="PTHR36435">
    <property type="entry name" value="SLR1288 PROTEIN"/>
    <property type="match status" value="1"/>
</dbReference>
<reference evidence="3" key="1">
    <citation type="submission" date="2019-08" db="EMBL/GenBank/DDBJ databases">
        <authorList>
            <person name="Kucharzyk K."/>
            <person name="Murdoch R.W."/>
            <person name="Higgins S."/>
            <person name="Loffler F."/>
        </authorList>
    </citation>
    <scope>NUCLEOTIDE SEQUENCE</scope>
</reference>
<accession>A0A645BQJ8</accession>
<feature type="transmembrane region" description="Helical" evidence="1">
    <location>
        <begin position="169"/>
        <end position="195"/>
    </location>
</feature>
<keyword evidence="1" id="KW-0812">Transmembrane</keyword>
<dbReference type="GO" id="GO:0004175">
    <property type="term" value="F:endopeptidase activity"/>
    <property type="evidence" value="ECO:0007669"/>
    <property type="project" value="UniProtKB-ARBA"/>
</dbReference>
<comment type="caution">
    <text evidence="3">The sequence shown here is derived from an EMBL/GenBank/DDBJ whole genome shotgun (WGS) entry which is preliminary data.</text>
</comment>
<dbReference type="PANTHER" id="PTHR36435:SF1">
    <property type="entry name" value="CAAX AMINO TERMINAL PROTEASE FAMILY PROTEIN"/>
    <property type="match status" value="1"/>
</dbReference>
<dbReference type="Pfam" id="PF02517">
    <property type="entry name" value="Rce1-like"/>
    <property type="match status" value="1"/>
</dbReference>
<feature type="domain" description="CAAX prenyl protease 2/Lysostaphin resistance protein A-like" evidence="2">
    <location>
        <begin position="134"/>
        <end position="219"/>
    </location>
</feature>
<name>A0A645BQJ8_9ZZZZ</name>
<sequence>MNQRLQRYLPGLADSWNLVLLMIFAGSILAYLTNFAIGLIFPQSKGWVEMLTYPLIFVPPLLLILHSTKQSLAGHITPVPVNEPHFGSIGTFLSFTLILPLVFALNYITEPLTMWMGVPEFIEVFMRQIHENKISSLLSVVIMAPLLEELFCRGIILRGLLTHTTPLKAILWSSFIFGIMHLNPWQAIPAFLLGLFMGWIYWKTHSLWSVIYIHFINNGFSYLITILYPELPANTGFYDIVPGNLYYMLFAIALIYSVTVIYTMHKSYDHTISAKI</sequence>
<dbReference type="EMBL" id="VSSQ01021839">
    <property type="protein sequence ID" value="MPM67700.1"/>
    <property type="molecule type" value="Genomic_DNA"/>
</dbReference>
<feature type="transmembrane region" description="Helical" evidence="1">
    <location>
        <begin position="245"/>
        <end position="265"/>
    </location>
</feature>
<gene>
    <name evidence="3" type="ORF">SDC9_114624</name>
</gene>
<organism evidence="3">
    <name type="scientific">bioreactor metagenome</name>
    <dbReference type="NCBI Taxonomy" id="1076179"/>
    <lineage>
        <taxon>unclassified sequences</taxon>
        <taxon>metagenomes</taxon>
        <taxon>ecological metagenomes</taxon>
    </lineage>
</organism>
<feature type="transmembrane region" description="Helical" evidence="1">
    <location>
        <begin position="20"/>
        <end position="41"/>
    </location>
</feature>
<dbReference type="GO" id="GO:0080120">
    <property type="term" value="P:CAAX-box protein maturation"/>
    <property type="evidence" value="ECO:0007669"/>
    <property type="project" value="UniProtKB-ARBA"/>
</dbReference>
<feature type="transmembrane region" description="Helical" evidence="1">
    <location>
        <begin position="48"/>
        <end position="66"/>
    </location>
</feature>
<dbReference type="InterPro" id="IPR003675">
    <property type="entry name" value="Rce1/LyrA-like_dom"/>
</dbReference>